<dbReference type="PANTHER" id="PTHR43214:SF3">
    <property type="entry name" value="RESPONSE REGULATOR UVRY"/>
    <property type="match status" value="1"/>
</dbReference>
<dbReference type="SMART" id="SM00448">
    <property type="entry name" value="REC"/>
    <property type="match status" value="1"/>
</dbReference>
<dbReference type="InterPro" id="IPR001789">
    <property type="entry name" value="Sig_transdc_resp-reg_receiver"/>
</dbReference>
<proteinExistence type="predicted"/>
<keyword evidence="3" id="KW-0805">Transcription regulation</keyword>
<dbReference type="GO" id="GO:0000160">
    <property type="term" value="P:phosphorelay signal transduction system"/>
    <property type="evidence" value="ECO:0007669"/>
    <property type="project" value="UniProtKB-KW"/>
</dbReference>
<dbReference type="CDD" id="cd06170">
    <property type="entry name" value="LuxR_C_like"/>
    <property type="match status" value="1"/>
</dbReference>
<keyword evidence="5" id="KW-0804">Transcription</keyword>
<dbReference type="Pfam" id="PF00196">
    <property type="entry name" value="GerE"/>
    <property type="match status" value="1"/>
</dbReference>
<evidence type="ECO:0000256" key="2">
    <source>
        <dbReference type="ARBA" id="ARBA00023012"/>
    </source>
</evidence>
<dbReference type="InterPro" id="IPR058245">
    <property type="entry name" value="NreC/VraR/RcsB-like_REC"/>
</dbReference>
<evidence type="ECO:0000259" key="8">
    <source>
        <dbReference type="PROSITE" id="PS50110"/>
    </source>
</evidence>
<name>A0A3N2RNC0_LYSEN</name>
<dbReference type="SUPFAM" id="SSF46894">
    <property type="entry name" value="C-terminal effector domain of the bipartite response regulators"/>
    <property type="match status" value="1"/>
</dbReference>
<evidence type="ECO:0000256" key="5">
    <source>
        <dbReference type="ARBA" id="ARBA00023163"/>
    </source>
</evidence>
<evidence type="ECO:0000256" key="6">
    <source>
        <dbReference type="PROSITE-ProRule" id="PRU00169"/>
    </source>
</evidence>
<dbReference type="InterPro" id="IPR000792">
    <property type="entry name" value="Tscrpt_reg_LuxR_C"/>
</dbReference>
<keyword evidence="2" id="KW-0902">Two-component regulatory system</keyword>
<accession>A0A3N2RNC0</accession>
<comment type="caution">
    <text evidence="9">The sequence shown here is derived from an EMBL/GenBank/DDBJ whole genome shotgun (WGS) entry which is preliminary data.</text>
</comment>
<dbReference type="PROSITE" id="PS50043">
    <property type="entry name" value="HTH_LUXR_2"/>
    <property type="match status" value="1"/>
</dbReference>
<evidence type="ECO:0000256" key="4">
    <source>
        <dbReference type="ARBA" id="ARBA00023125"/>
    </source>
</evidence>
<dbReference type="InterPro" id="IPR011006">
    <property type="entry name" value="CheY-like_superfamily"/>
</dbReference>
<keyword evidence="4 9" id="KW-0238">DNA-binding</keyword>
<organism evidence="9 10">
    <name type="scientific">Lysobacter enzymogenes</name>
    <dbReference type="NCBI Taxonomy" id="69"/>
    <lineage>
        <taxon>Bacteria</taxon>
        <taxon>Pseudomonadati</taxon>
        <taxon>Pseudomonadota</taxon>
        <taxon>Gammaproteobacteria</taxon>
        <taxon>Lysobacterales</taxon>
        <taxon>Lysobacteraceae</taxon>
        <taxon>Lysobacter</taxon>
    </lineage>
</organism>
<dbReference type="RefSeq" id="WP_123645911.1">
    <property type="nucleotide sequence ID" value="NZ_RCTY01000006.1"/>
</dbReference>
<dbReference type="SMART" id="SM00421">
    <property type="entry name" value="HTH_LUXR"/>
    <property type="match status" value="1"/>
</dbReference>
<keyword evidence="1 6" id="KW-0597">Phosphoprotein</keyword>
<dbReference type="PANTHER" id="PTHR43214">
    <property type="entry name" value="TWO-COMPONENT RESPONSE REGULATOR"/>
    <property type="match status" value="1"/>
</dbReference>
<evidence type="ECO:0000313" key="10">
    <source>
        <dbReference type="Proteomes" id="UP000275910"/>
    </source>
</evidence>
<dbReference type="PRINTS" id="PR00038">
    <property type="entry name" value="HTHLUXR"/>
</dbReference>
<dbReference type="InterPro" id="IPR039420">
    <property type="entry name" value="WalR-like"/>
</dbReference>
<sequence>MIRVFVIDDHPLVRVGLTWVLETQKDLRVVGEADNGVSALAGVARHRPDVVICDYHLPNWDGLEVTRRLLEEQPDLKILIVSVVEGGPVPRRLLAAGAMGYVSKARDGSAVVRAVREVAAGRRYLDDALGARMLFETTPFDQLSSRQLEVALLMVQGKRNAEIALDLDLTESTIRTVRAKVMAKLGVQTDIALARLAMDCGLIPPAGDGGVFRSNRSG</sequence>
<evidence type="ECO:0000313" key="9">
    <source>
        <dbReference type="EMBL" id="ROU08955.1"/>
    </source>
</evidence>
<evidence type="ECO:0000259" key="7">
    <source>
        <dbReference type="PROSITE" id="PS50043"/>
    </source>
</evidence>
<dbReference type="Proteomes" id="UP000275910">
    <property type="component" value="Unassembled WGS sequence"/>
</dbReference>
<evidence type="ECO:0000256" key="3">
    <source>
        <dbReference type="ARBA" id="ARBA00023015"/>
    </source>
</evidence>
<dbReference type="CDD" id="cd17535">
    <property type="entry name" value="REC_NarL-like"/>
    <property type="match status" value="1"/>
</dbReference>
<dbReference type="GO" id="GO:0006355">
    <property type="term" value="P:regulation of DNA-templated transcription"/>
    <property type="evidence" value="ECO:0007669"/>
    <property type="project" value="InterPro"/>
</dbReference>
<dbReference type="Gene3D" id="3.40.50.2300">
    <property type="match status" value="1"/>
</dbReference>
<dbReference type="AlphaFoldDB" id="A0A3N2RNC0"/>
<dbReference type="Pfam" id="PF00072">
    <property type="entry name" value="Response_reg"/>
    <property type="match status" value="1"/>
</dbReference>
<dbReference type="PROSITE" id="PS50110">
    <property type="entry name" value="RESPONSE_REGULATORY"/>
    <property type="match status" value="1"/>
</dbReference>
<gene>
    <name evidence="9" type="ORF">D9T17_02425</name>
</gene>
<dbReference type="EMBL" id="RCTY01000006">
    <property type="protein sequence ID" value="ROU08955.1"/>
    <property type="molecule type" value="Genomic_DNA"/>
</dbReference>
<protein>
    <submittedName>
        <fullName evidence="9">DNA-binding response regulator</fullName>
    </submittedName>
</protein>
<feature type="modified residue" description="4-aspartylphosphate" evidence="6">
    <location>
        <position position="54"/>
    </location>
</feature>
<reference evidence="9 10" key="1">
    <citation type="submission" date="2018-10" db="EMBL/GenBank/DDBJ databases">
        <title>The genome of Lysobacter enzymogenes OH11.</title>
        <authorList>
            <person name="Liu F."/>
            <person name="Zhao Y."/>
            <person name="Qian G."/>
            <person name="Chen Y."/>
            <person name="Xu H."/>
        </authorList>
    </citation>
    <scope>NUCLEOTIDE SEQUENCE [LARGE SCALE GENOMIC DNA]</scope>
    <source>
        <strain evidence="9 10">OH11</strain>
    </source>
</reference>
<feature type="domain" description="Response regulatory" evidence="8">
    <location>
        <begin position="3"/>
        <end position="119"/>
    </location>
</feature>
<dbReference type="SUPFAM" id="SSF52172">
    <property type="entry name" value="CheY-like"/>
    <property type="match status" value="1"/>
</dbReference>
<evidence type="ECO:0000256" key="1">
    <source>
        <dbReference type="ARBA" id="ARBA00022553"/>
    </source>
</evidence>
<feature type="domain" description="HTH luxR-type" evidence="7">
    <location>
        <begin position="136"/>
        <end position="201"/>
    </location>
</feature>
<dbReference type="GO" id="GO:0003677">
    <property type="term" value="F:DNA binding"/>
    <property type="evidence" value="ECO:0007669"/>
    <property type="project" value="UniProtKB-KW"/>
</dbReference>
<dbReference type="InterPro" id="IPR016032">
    <property type="entry name" value="Sig_transdc_resp-reg_C-effctor"/>
</dbReference>